<dbReference type="PANTHER" id="PTHR22550:SF5">
    <property type="entry name" value="LEUCINE ZIPPER PROTEIN 4"/>
    <property type="match status" value="1"/>
</dbReference>
<sequence length="301" mass="33273">MILNYIFNRIKDKSSTGRGADAARAPVGVFLTAAENESFLKGRFLNSSDFKTRIFTFKGPGGKNEKALLAFMDGLTDSAVINDSIIKPLMHGLRNFTPASTGRKSKVERINDVLLSVGEIETAADLDTAISGILNGDCAMFVEGCTECTIISSKGFEKRGVEQPSYDISMRGPRESFNENLRTNTSLLRRRVKNSRLTFESMVVGRKTNTNLCITYIDGLADPKLIAEIKRRIGYINVDMILESGYIEEYIEDRPFSIFATMGLTERPDVLAGKLLEGRVGILIDGSPFALTAPYFFIEAF</sequence>
<accession>A0A9D1LAS0</accession>
<reference evidence="3" key="1">
    <citation type="submission" date="2020-10" db="EMBL/GenBank/DDBJ databases">
        <authorList>
            <person name="Gilroy R."/>
        </authorList>
    </citation>
    <scope>NUCLEOTIDE SEQUENCE</scope>
    <source>
        <strain evidence="3">CHK195-4489</strain>
    </source>
</reference>
<name>A0A9D1LAS0_9CLOT</name>
<evidence type="ECO:0000256" key="1">
    <source>
        <dbReference type="ARBA" id="ARBA00005278"/>
    </source>
</evidence>
<evidence type="ECO:0000313" key="4">
    <source>
        <dbReference type="Proteomes" id="UP000824089"/>
    </source>
</evidence>
<gene>
    <name evidence="3" type="ORF">IAD50_08135</name>
</gene>
<comment type="caution">
    <text evidence="3">The sequence shown here is derived from an EMBL/GenBank/DDBJ whole genome shotgun (WGS) entry which is preliminary data.</text>
</comment>
<dbReference type="InterPro" id="IPR004995">
    <property type="entry name" value="Spore_Ger"/>
</dbReference>
<comment type="similarity">
    <text evidence="1">Belongs to the GerABKA family.</text>
</comment>
<dbReference type="EMBL" id="DVMM01000179">
    <property type="protein sequence ID" value="HIU30246.1"/>
    <property type="molecule type" value="Genomic_DNA"/>
</dbReference>
<evidence type="ECO:0000256" key="2">
    <source>
        <dbReference type="ARBA" id="ARBA00023136"/>
    </source>
</evidence>
<evidence type="ECO:0000313" key="3">
    <source>
        <dbReference type="EMBL" id="HIU30246.1"/>
    </source>
</evidence>
<dbReference type="AlphaFoldDB" id="A0A9D1LAS0"/>
<proteinExistence type="inferred from homology"/>
<dbReference type="GO" id="GO:0016020">
    <property type="term" value="C:membrane"/>
    <property type="evidence" value="ECO:0007669"/>
    <property type="project" value="InterPro"/>
</dbReference>
<protein>
    <submittedName>
        <fullName evidence="3">Spore germination protein</fullName>
    </submittedName>
</protein>
<reference evidence="3" key="2">
    <citation type="journal article" date="2021" name="PeerJ">
        <title>Extensive microbial diversity within the chicken gut microbiome revealed by metagenomics and culture.</title>
        <authorList>
            <person name="Gilroy R."/>
            <person name="Ravi A."/>
            <person name="Getino M."/>
            <person name="Pursley I."/>
            <person name="Horton D.L."/>
            <person name="Alikhan N.F."/>
            <person name="Baker D."/>
            <person name="Gharbi K."/>
            <person name="Hall N."/>
            <person name="Watson M."/>
            <person name="Adriaenssens E.M."/>
            <person name="Foster-Nyarko E."/>
            <person name="Jarju S."/>
            <person name="Secka A."/>
            <person name="Antonio M."/>
            <person name="Oren A."/>
            <person name="Chaudhuri R.R."/>
            <person name="La Ragione R."/>
            <person name="Hildebrand F."/>
            <person name="Pallen M.J."/>
        </authorList>
    </citation>
    <scope>NUCLEOTIDE SEQUENCE</scope>
    <source>
        <strain evidence="3">CHK195-4489</strain>
    </source>
</reference>
<organism evidence="3 4">
    <name type="scientific">Candidatus Egerieisoma faecipullorum</name>
    <dbReference type="NCBI Taxonomy" id="2840963"/>
    <lineage>
        <taxon>Bacteria</taxon>
        <taxon>Bacillati</taxon>
        <taxon>Bacillota</taxon>
        <taxon>Clostridia</taxon>
        <taxon>Eubacteriales</taxon>
        <taxon>Clostridiaceae</taxon>
        <taxon>Clostridiaceae incertae sedis</taxon>
        <taxon>Candidatus Egerieisoma</taxon>
    </lineage>
</organism>
<dbReference type="Proteomes" id="UP000824089">
    <property type="component" value="Unassembled WGS sequence"/>
</dbReference>
<dbReference type="PANTHER" id="PTHR22550">
    <property type="entry name" value="SPORE GERMINATION PROTEIN"/>
    <property type="match status" value="1"/>
</dbReference>
<dbReference type="Pfam" id="PF03323">
    <property type="entry name" value="GerA"/>
    <property type="match status" value="1"/>
</dbReference>
<keyword evidence="2" id="KW-0472">Membrane</keyword>
<feature type="non-terminal residue" evidence="3">
    <location>
        <position position="301"/>
    </location>
</feature>
<dbReference type="GO" id="GO:0009847">
    <property type="term" value="P:spore germination"/>
    <property type="evidence" value="ECO:0007669"/>
    <property type="project" value="InterPro"/>
</dbReference>
<dbReference type="InterPro" id="IPR050768">
    <property type="entry name" value="UPF0353/GerABKA_families"/>
</dbReference>